<dbReference type="PANTHER" id="PTHR33164:SF99">
    <property type="entry name" value="MARR FAMILY REGULATORY PROTEIN"/>
    <property type="match status" value="1"/>
</dbReference>
<dbReference type="PANTHER" id="PTHR33164">
    <property type="entry name" value="TRANSCRIPTIONAL REGULATOR, MARR FAMILY"/>
    <property type="match status" value="1"/>
</dbReference>
<organism evidence="2 3">
    <name type="scientific">Actinoplanes philippinensis</name>
    <dbReference type="NCBI Taxonomy" id="35752"/>
    <lineage>
        <taxon>Bacteria</taxon>
        <taxon>Bacillati</taxon>
        <taxon>Actinomycetota</taxon>
        <taxon>Actinomycetes</taxon>
        <taxon>Micromonosporales</taxon>
        <taxon>Micromonosporaceae</taxon>
        <taxon>Actinoplanes</taxon>
    </lineage>
</organism>
<dbReference type="Pfam" id="PF01047">
    <property type="entry name" value="MarR"/>
    <property type="match status" value="1"/>
</dbReference>
<feature type="domain" description="HTH marR-type" evidence="1">
    <location>
        <begin position="1"/>
        <end position="85"/>
    </location>
</feature>
<dbReference type="InterPro" id="IPR000835">
    <property type="entry name" value="HTH_MarR-typ"/>
</dbReference>
<dbReference type="EMBL" id="FONV01000028">
    <property type="protein sequence ID" value="SFF88664.1"/>
    <property type="molecule type" value="Genomic_DNA"/>
</dbReference>
<gene>
    <name evidence="2" type="ORF">SAMN05421541_12813</name>
</gene>
<dbReference type="AlphaFoldDB" id="A0A1I2MAX6"/>
<name>A0A1I2MAX6_9ACTN</name>
<dbReference type="GO" id="GO:0006950">
    <property type="term" value="P:response to stress"/>
    <property type="evidence" value="ECO:0007669"/>
    <property type="project" value="TreeGrafter"/>
</dbReference>
<evidence type="ECO:0000259" key="1">
    <source>
        <dbReference type="PROSITE" id="PS50995"/>
    </source>
</evidence>
<dbReference type="InterPro" id="IPR036390">
    <property type="entry name" value="WH_DNA-bd_sf"/>
</dbReference>
<dbReference type="Gene3D" id="1.10.10.10">
    <property type="entry name" value="Winged helix-like DNA-binding domain superfamily/Winged helix DNA-binding domain"/>
    <property type="match status" value="1"/>
</dbReference>
<keyword evidence="3" id="KW-1185">Reference proteome</keyword>
<dbReference type="Proteomes" id="UP000199645">
    <property type="component" value="Unassembled WGS sequence"/>
</dbReference>
<evidence type="ECO:0000313" key="3">
    <source>
        <dbReference type="Proteomes" id="UP000199645"/>
    </source>
</evidence>
<dbReference type="PROSITE" id="PS50995">
    <property type="entry name" value="HTH_MARR_2"/>
    <property type="match status" value="1"/>
</dbReference>
<sequence>MKWLAERLYCNASNLTFVTNQLIDRGLAERRVDPADRRSRVLHLTERGRGVRAEIITATLDRTPLGALGAAEVAQLRELLEKALRHS</sequence>
<reference evidence="2 3" key="1">
    <citation type="submission" date="2016-10" db="EMBL/GenBank/DDBJ databases">
        <authorList>
            <person name="de Groot N.N."/>
        </authorList>
    </citation>
    <scope>NUCLEOTIDE SEQUENCE [LARGE SCALE GENOMIC DNA]</scope>
    <source>
        <strain evidence="2 3">DSM 43019</strain>
    </source>
</reference>
<proteinExistence type="predicted"/>
<protein>
    <submittedName>
        <fullName evidence="2">MarR family protein</fullName>
    </submittedName>
</protein>
<dbReference type="RefSeq" id="WP_239143433.1">
    <property type="nucleotide sequence ID" value="NZ_BOMT01000023.1"/>
</dbReference>
<dbReference type="InterPro" id="IPR039422">
    <property type="entry name" value="MarR/SlyA-like"/>
</dbReference>
<dbReference type="STRING" id="35752.SAMN05421541_12813"/>
<dbReference type="GO" id="GO:0003700">
    <property type="term" value="F:DNA-binding transcription factor activity"/>
    <property type="evidence" value="ECO:0007669"/>
    <property type="project" value="InterPro"/>
</dbReference>
<dbReference type="InterPro" id="IPR036388">
    <property type="entry name" value="WH-like_DNA-bd_sf"/>
</dbReference>
<evidence type="ECO:0000313" key="2">
    <source>
        <dbReference type="EMBL" id="SFF88664.1"/>
    </source>
</evidence>
<dbReference type="SUPFAM" id="SSF46785">
    <property type="entry name" value="Winged helix' DNA-binding domain"/>
    <property type="match status" value="1"/>
</dbReference>
<accession>A0A1I2MAX6</accession>